<evidence type="ECO:0000256" key="1">
    <source>
        <dbReference type="SAM" id="Phobius"/>
    </source>
</evidence>
<dbReference type="CDD" id="cd06259">
    <property type="entry name" value="YdcF-like"/>
    <property type="match status" value="1"/>
</dbReference>
<dbReference type="GO" id="GO:0005886">
    <property type="term" value="C:plasma membrane"/>
    <property type="evidence" value="ECO:0007669"/>
    <property type="project" value="TreeGrafter"/>
</dbReference>
<dbReference type="PANTHER" id="PTHR30336">
    <property type="entry name" value="INNER MEMBRANE PROTEIN, PROBABLE PERMEASE"/>
    <property type="match status" value="1"/>
</dbReference>
<dbReference type="EMBL" id="HBEL01046018">
    <property type="protein sequence ID" value="CAD8425238.1"/>
    <property type="molecule type" value="Transcribed_RNA"/>
</dbReference>
<gene>
    <name evidence="3" type="ORF">PINE0816_LOCUS21398</name>
</gene>
<dbReference type="InterPro" id="IPR014729">
    <property type="entry name" value="Rossmann-like_a/b/a_fold"/>
</dbReference>
<keyword evidence="1" id="KW-0472">Membrane</keyword>
<evidence type="ECO:0000313" key="3">
    <source>
        <dbReference type="EMBL" id="CAD8425238.1"/>
    </source>
</evidence>
<dbReference type="Gene3D" id="3.40.50.620">
    <property type="entry name" value="HUPs"/>
    <property type="match status" value="1"/>
</dbReference>
<dbReference type="InterPro" id="IPR051599">
    <property type="entry name" value="Cell_Envelope_Assoc"/>
</dbReference>
<name>A0A7S0CJ59_9STRA</name>
<sequence>MRASKVPPSRRERQLWILSVFAICVAIMQYCTLLRVSNHTSIHENSVMIVLGIRESPENLRLRVVAAAKEATTHVILSGGVSGDAGESEAKAMRDLWPITAAANTITFYLEEDSQSTCQNAFYSIPILLTIAKAKNLSTPIVDRVLVVTNDFHAPRTKLLFEQVFATKELSHIQIDILAAPTVLDERTSLVENEFSWLQATRLKLLLENMTDHPFQLPSEKRIQQARSELQNHEPVQ</sequence>
<keyword evidence="1" id="KW-0812">Transmembrane</keyword>
<dbReference type="Pfam" id="PF02698">
    <property type="entry name" value="DUF218"/>
    <property type="match status" value="1"/>
</dbReference>
<evidence type="ECO:0000259" key="2">
    <source>
        <dbReference type="Pfam" id="PF02698"/>
    </source>
</evidence>
<accession>A0A7S0CJ59</accession>
<dbReference type="InterPro" id="IPR003848">
    <property type="entry name" value="DUF218"/>
</dbReference>
<dbReference type="AlphaFoldDB" id="A0A7S0CJ59"/>
<proteinExistence type="predicted"/>
<keyword evidence="1" id="KW-1133">Transmembrane helix</keyword>
<feature type="domain" description="DUF218" evidence="2">
    <location>
        <begin position="47"/>
        <end position="189"/>
    </location>
</feature>
<reference evidence="3" key="1">
    <citation type="submission" date="2021-01" db="EMBL/GenBank/DDBJ databases">
        <authorList>
            <person name="Corre E."/>
            <person name="Pelletier E."/>
            <person name="Niang G."/>
            <person name="Scheremetjew M."/>
            <person name="Finn R."/>
            <person name="Kale V."/>
            <person name="Holt S."/>
            <person name="Cochrane G."/>
            <person name="Meng A."/>
            <person name="Brown T."/>
            <person name="Cohen L."/>
        </authorList>
    </citation>
    <scope>NUCLEOTIDE SEQUENCE</scope>
    <source>
        <strain evidence="3">CCAP1064/1</strain>
    </source>
</reference>
<feature type="transmembrane region" description="Helical" evidence="1">
    <location>
        <begin position="15"/>
        <end position="36"/>
    </location>
</feature>
<protein>
    <recommendedName>
        <fullName evidence="2">DUF218 domain-containing protein</fullName>
    </recommendedName>
</protein>
<dbReference type="PANTHER" id="PTHR30336:SF20">
    <property type="entry name" value="DUF218 DOMAIN-CONTAINING PROTEIN"/>
    <property type="match status" value="1"/>
</dbReference>
<organism evidence="3">
    <name type="scientific">Proboscia inermis</name>
    <dbReference type="NCBI Taxonomy" id="420281"/>
    <lineage>
        <taxon>Eukaryota</taxon>
        <taxon>Sar</taxon>
        <taxon>Stramenopiles</taxon>
        <taxon>Ochrophyta</taxon>
        <taxon>Bacillariophyta</taxon>
        <taxon>Coscinodiscophyceae</taxon>
        <taxon>Rhizosoleniophycidae</taxon>
        <taxon>Rhizosoleniales</taxon>
        <taxon>Rhizosoleniaceae</taxon>
        <taxon>Proboscia</taxon>
    </lineage>
</organism>